<dbReference type="OrthoDB" id="6409297at2759"/>
<evidence type="ECO:0000256" key="13">
    <source>
        <dbReference type="SAM" id="SignalP"/>
    </source>
</evidence>
<evidence type="ECO:0000313" key="16">
    <source>
        <dbReference type="Proteomes" id="UP000192247"/>
    </source>
</evidence>
<dbReference type="SMART" id="SM00369">
    <property type="entry name" value="LRR_TYP"/>
    <property type="match status" value="12"/>
</dbReference>
<dbReference type="InterPro" id="IPR001611">
    <property type="entry name" value="Leu-rich_rpt"/>
</dbReference>
<evidence type="ECO:0000256" key="1">
    <source>
        <dbReference type="ARBA" id="ARBA00004479"/>
    </source>
</evidence>
<feature type="compositionally biased region" description="Polar residues" evidence="11">
    <location>
        <begin position="151"/>
        <end position="160"/>
    </location>
</feature>
<feature type="transmembrane region" description="Helical" evidence="12">
    <location>
        <begin position="939"/>
        <end position="959"/>
    </location>
</feature>
<keyword evidence="8 12" id="KW-0472">Membrane</keyword>
<dbReference type="InterPro" id="IPR003591">
    <property type="entry name" value="Leu-rich_rpt_typical-subtyp"/>
</dbReference>
<dbReference type="STRING" id="418985.A0A1V9XL33"/>
<keyword evidence="6" id="KW-0677">Repeat</keyword>
<dbReference type="PROSITE" id="PS50104">
    <property type="entry name" value="TIR"/>
    <property type="match status" value="1"/>
</dbReference>
<evidence type="ECO:0000256" key="12">
    <source>
        <dbReference type="SAM" id="Phobius"/>
    </source>
</evidence>
<evidence type="ECO:0000256" key="6">
    <source>
        <dbReference type="ARBA" id="ARBA00022737"/>
    </source>
</evidence>
<dbReference type="GO" id="GO:0038023">
    <property type="term" value="F:signaling receptor activity"/>
    <property type="evidence" value="ECO:0007669"/>
    <property type="project" value="TreeGrafter"/>
</dbReference>
<comment type="subcellular location">
    <subcellularLocation>
        <location evidence="1">Membrane</location>
        <topology evidence="1">Single-pass type I membrane protein</topology>
    </subcellularLocation>
</comment>
<dbReference type="PANTHER" id="PTHR24365:SF541">
    <property type="entry name" value="PROTEIN TOLL-RELATED"/>
    <property type="match status" value="1"/>
</dbReference>
<evidence type="ECO:0000256" key="8">
    <source>
        <dbReference type="ARBA" id="ARBA00023136"/>
    </source>
</evidence>
<feature type="signal peptide" evidence="13">
    <location>
        <begin position="1"/>
        <end position="41"/>
    </location>
</feature>
<dbReference type="GO" id="GO:0007165">
    <property type="term" value="P:signal transduction"/>
    <property type="evidence" value="ECO:0007669"/>
    <property type="project" value="InterPro"/>
</dbReference>
<dbReference type="PRINTS" id="PR01537">
    <property type="entry name" value="INTRLKN1R1F"/>
</dbReference>
<evidence type="ECO:0000256" key="10">
    <source>
        <dbReference type="ARBA" id="ARBA00023180"/>
    </source>
</evidence>
<evidence type="ECO:0000256" key="5">
    <source>
        <dbReference type="ARBA" id="ARBA00022729"/>
    </source>
</evidence>
<dbReference type="SMART" id="SM00082">
    <property type="entry name" value="LRRCT"/>
    <property type="match status" value="2"/>
</dbReference>
<feature type="compositionally biased region" description="Basic and acidic residues" evidence="11">
    <location>
        <begin position="161"/>
        <end position="173"/>
    </location>
</feature>
<dbReference type="SMART" id="SM00255">
    <property type="entry name" value="TIR"/>
    <property type="match status" value="1"/>
</dbReference>
<dbReference type="SUPFAM" id="SSF52200">
    <property type="entry name" value="Toll/Interleukin receptor TIR domain"/>
    <property type="match status" value="1"/>
</dbReference>
<feature type="region of interest" description="Disordered" evidence="11">
    <location>
        <begin position="1246"/>
        <end position="1288"/>
    </location>
</feature>
<proteinExistence type="inferred from homology"/>
<evidence type="ECO:0000256" key="7">
    <source>
        <dbReference type="ARBA" id="ARBA00022989"/>
    </source>
</evidence>
<evidence type="ECO:0000256" key="3">
    <source>
        <dbReference type="ARBA" id="ARBA00022614"/>
    </source>
</evidence>
<gene>
    <name evidence="15" type="ORF">BIW11_01005</name>
</gene>
<feature type="compositionally biased region" description="Basic residues" evidence="11">
    <location>
        <begin position="1266"/>
        <end position="1280"/>
    </location>
</feature>
<keyword evidence="9" id="KW-0675">Receptor</keyword>
<evidence type="ECO:0000256" key="9">
    <source>
        <dbReference type="ARBA" id="ARBA00023170"/>
    </source>
</evidence>
<evidence type="ECO:0000256" key="2">
    <source>
        <dbReference type="ARBA" id="ARBA00009634"/>
    </source>
</evidence>
<feature type="domain" description="TIR" evidence="14">
    <location>
        <begin position="990"/>
        <end position="1131"/>
    </location>
</feature>
<dbReference type="Pfam" id="PF13676">
    <property type="entry name" value="TIR_2"/>
    <property type="match status" value="1"/>
</dbReference>
<dbReference type="EMBL" id="MNPL01008484">
    <property type="protein sequence ID" value="OQR74217.1"/>
    <property type="molecule type" value="Genomic_DNA"/>
</dbReference>
<dbReference type="SMART" id="SM00364">
    <property type="entry name" value="LRR_BAC"/>
    <property type="match status" value="5"/>
</dbReference>
<keyword evidence="7 12" id="KW-1133">Transmembrane helix</keyword>
<dbReference type="GO" id="GO:0005886">
    <property type="term" value="C:plasma membrane"/>
    <property type="evidence" value="ECO:0007669"/>
    <property type="project" value="TreeGrafter"/>
</dbReference>
<sequence length="1288" mass="146497">MRQIEERCRLFRRCGSRMVECSSHWHLVLFFVLLAVLPANTTRCPSSINLPGYACKCNEHIERWIAECMKSATIGGSGYFSGLPATAATLTSTHSTDEVSTTSALQTTATPTTTILVSSSVLEKPVVDAADSPDASDNNLSTKSVDEKESSQPSSNSHNIVENRVKGIGDSRGYTKRDETQRVAHTELNRAESQVEHLVKLQVHGVRVRRARPSTNLYARVYDEKMLKPAFTIEYYPGIRENQRRSLVVICGTSTMEIAGFMNYIDVELDSFSFRYCPMPENITYADMLRENEVKDLVQLSIDHPKLQSPTLSKKPFKKLSSSLKELHITYSDEMETPLLKFEDDFFADFANLEQLSLRSNALTDIQALKLVPQLKELSLGGNPLGQLNDSTFADLGNLTWLQLIDCNIRKISPNAFSRLSKLEQLNLSLNYLTSIPPKVLSNCRSLRDLAFDSNNLTSGIPKDLLDGLNNLNEFSCKSCHLPSLPRTIFHGVPKMRTLRLSNNRIEELHKDTFANLHQLVTLSMPNNDLVSLANGTFESVIGLETLVLAGNDLTVIPDGIFSNNGRLREINLNENHIETLPEKLLEKQANLQVLKLSGNKLTNVPGEFLRMLKDVREIHLYNNSLTTMPLLYEYMRFLKTVDLSSNKIRHLSMLLISSPSLVIDLSGNPIETVKVLERNQSAYFFKDARRTDFFRQYLLDSRDFRCDCHLLDFHEYLLNDNRVDLGVFDKSKLFCSTGQRIARMEAEDFVCELARNDSCPSACRCFTQPSHERIVVNCVNSGLESIERLPINVTNLELENNNLTKVPDLSIYSLLRAVNLSSNHIRDISGFLMSVPPQLERASFRNNSINMIDPMAITKKLINFDLELSGNQFKCDCDTLSLKSFLTNNNRRILDSAYVVCSKPFIVSEGRSETRLNEIEREVICPYRVLAQQQRTRIYLGTTIALSALVILAIVVYYKNKRRIQIYLYIYVYDVYVFLFGTDEVGKEKKYDAFISYSEHDRAVMEAILEEFERKDPETGIPEFKFCVHGRDFAPTYPIVYNILNSVQNSRRTILVLSEKFVESTYFNVEFRTALSEMLTNDKTHRLIIVLKGEKPPIEKMDQEFRKIVVDFTYIQWGSPHFWNHLRYALPHKRPRRKRHGSRTRDMLNELDHPLHVFNRHPKPTAAEVARMQEQLENERNRLETSTAMASTGGAPSTFGRSSIPRESGNSKILTGQINSAFESLSTEDISVHCDSFRSNRDVDRTSETNVIQDTSAQGTFKPVSARHHPKGVSRPSRRKDKDSSDA</sequence>
<dbReference type="SUPFAM" id="SSF52058">
    <property type="entry name" value="L domain-like"/>
    <property type="match status" value="2"/>
</dbReference>
<organism evidence="15 16">
    <name type="scientific">Tropilaelaps mercedesae</name>
    <dbReference type="NCBI Taxonomy" id="418985"/>
    <lineage>
        <taxon>Eukaryota</taxon>
        <taxon>Metazoa</taxon>
        <taxon>Ecdysozoa</taxon>
        <taxon>Arthropoda</taxon>
        <taxon>Chelicerata</taxon>
        <taxon>Arachnida</taxon>
        <taxon>Acari</taxon>
        <taxon>Parasitiformes</taxon>
        <taxon>Mesostigmata</taxon>
        <taxon>Gamasina</taxon>
        <taxon>Dermanyssoidea</taxon>
        <taxon>Laelapidae</taxon>
        <taxon>Tropilaelaps</taxon>
    </lineage>
</organism>
<dbReference type="InterPro" id="IPR000157">
    <property type="entry name" value="TIR_dom"/>
</dbReference>
<feature type="region of interest" description="Disordered" evidence="11">
    <location>
        <begin position="1188"/>
        <end position="1211"/>
    </location>
</feature>
<keyword evidence="4 12" id="KW-0812">Transmembrane</keyword>
<comment type="similarity">
    <text evidence="2">Belongs to the Toll-like receptor family.</text>
</comment>
<keyword evidence="16" id="KW-1185">Reference proteome</keyword>
<keyword evidence="10" id="KW-0325">Glycoprotein</keyword>
<accession>A0A1V9XL33</accession>
<keyword evidence="5 13" id="KW-0732">Signal</keyword>
<dbReference type="Proteomes" id="UP000192247">
    <property type="component" value="Unassembled WGS sequence"/>
</dbReference>
<dbReference type="InParanoid" id="A0A1V9XL33"/>
<dbReference type="InterPro" id="IPR035897">
    <property type="entry name" value="Toll_tir_struct_dom_sf"/>
</dbReference>
<evidence type="ECO:0000256" key="11">
    <source>
        <dbReference type="SAM" id="MobiDB-lite"/>
    </source>
</evidence>
<comment type="caution">
    <text evidence="15">The sequence shown here is derived from an EMBL/GenBank/DDBJ whole genome shotgun (WGS) entry which is preliminary data.</text>
</comment>
<dbReference type="Gene3D" id="3.40.50.10140">
    <property type="entry name" value="Toll/interleukin-1 receptor homology (TIR) domain"/>
    <property type="match status" value="1"/>
</dbReference>
<feature type="chain" id="PRO_5013252412" description="TIR domain-containing protein" evidence="13">
    <location>
        <begin position="42"/>
        <end position="1288"/>
    </location>
</feature>
<protein>
    <recommendedName>
        <fullName evidence="14">TIR domain-containing protein</fullName>
    </recommendedName>
</protein>
<dbReference type="InterPro" id="IPR032675">
    <property type="entry name" value="LRR_dom_sf"/>
</dbReference>
<dbReference type="Gene3D" id="3.80.10.10">
    <property type="entry name" value="Ribonuclease Inhibitor"/>
    <property type="match status" value="4"/>
</dbReference>
<dbReference type="PROSITE" id="PS51450">
    <property type="entry name" value="LRR"/>
    <property type="match status" value="4"/>
</dbReference>
<reference evidence="15 16" key="1">
    <citation type="journal article" date="2017" name="Gigascience">
        <title>Draft genome of the honey bee ectoparasitic mite, Tropilaelaps mercedesae, is shaped by the parasitic life history.</title>
        <authorList>
            <person name="Dong X."/>
            <person name="Armstrong S.D."/>
            <person name="Xia D."/>
            <person name="Makepeace B.L."/>
            <person name="Darby A.C."/>
            <person name="Kadowaki T."/>
        </authorList>
    </citation>
    <scope>NUCLEOTIDE SEQUENCE [LARGE SCALE GENOMIC DNA]</scope>
    <source>
        <strain evidence="15">Wuxi-XJTLU</strain>
    </source>
</reference>
<name>A0A1V9XL33_9ACAR</name>
<dbReference type="Pfam" id="PF13855">
    <property type="entry name" value="LRR_8"/>
    <property type="match status" value="3"/>
</dbReference>
<keyword evidence="3" id="KW-0433">Leucine-rich repeat</keyword>
<dbReference type="InterPro" id="IPR000483">
    <property type="entry name" value="Cys-rich_flank_reg_C"/>
</dbReference>
<feature type="compositionally biased region" description="Low complexity" evidence="11">
    <location>
        <begin position="128"/>
        <end position="139"/>
    </location>
</feature>
<feature type="region of interest" description="Disordered" evidence="11">
    <location>
        <begin position="128"/>
        <end position="173"/>
    </location>
</feature>
<evidence type="ECO:0000256" key="4">
    <source>
        <dbReference type="ARBA" id="ARBA00022692"/>
    </source>
</evidence>
<evidence type="ECO:0000259" key="14">
    <source>
        <dbReference type="PROSITE" id="PS50104"/>
    </source>
</evidence>
<feature type="compositionally biased region" description="Polar residues" evidence="11">
    <location>
        <begin position="1249"/>
        <end position="1260"/>
    </location>
</feature>
<evidence type="ECO:0000313" key="15">
    <source>
        <dbReference type="EMBL" id="OQR74217.1"/>
    </source>
</evidence>
<dbReference type="PANTHER" id="PTHR24365">
    <property type="entry name" value="TOLL-LIKE RECEPTOR"/>
    <property type="match status" value="1"/>
</dbReference>